<dbReference type="InterPro" id="IPR052553">
    <property type="entry name" value="CbiG_hydrolase"/>
</dbReference>
<dbReference type="Proteomes" id="UP000002654">
    <property type="component" value="Chromosome"/>
</dbReference>
<dbReference type="SUPFAM" id="SSF159664">
    <property type="entry name" value="CobE/GbiG C-terminal domain-like"/>
    <property type="match status" value="1"/>
</dbReference>
<feature type="domain" description="Cobalamin synthesis G N-terminal" evidence="2">
    <location>
        <begin position="43"/>
        <end position="121"/>
    </location>
</feature>
<proteinExistence type="predicted"/>
<dbReference type="EMBL" id="FN869859">
    <property type="protein sequence ID" value="CCC81729.1"/>
    <property type="molecule type" value="Genomic_DNA"/>
</dbReference>
<dbReference type="eggNOG" id="arCOG00651">
    <property type="taxonomic scope" value="Archaea"/>
</dbReference>
<dbReference type="InterPro" id="IPR038029">
    <property type="entry name" value="GbiG_N_sf"/>
</dbReference>
<dbReference type="PaxDb" id="768679-TTX_1086"/>
<dbReference type="HOGENOM" id="CLU_028397_0_2_2"/>
<evidence type="ECO:0000313" key="4">
    <source>
        <dbReference type="Proteomes" id="UP000002654"/>
    </source>
</evidence>
<name>G4RJI4_THETK</name>
<dbReference type="InterPro" id="IPR002750">
    <property type="entry name" value="CobE/GbiG_C"/>
</dbReference>
<dbReference type="SUPFAM" id="SSF159672">
    <property type="entry name" value="CbiG N-terminal domain-like"/>
    <property type="match status" value="1"/>
</dbReference>
<sequence length="314" mass="33187">MLELAWRGIAILHAGDKPPEVALKLAELLRGRGIAAYVFRNDALEMAWRCYDAIIFVEAIGGVVRLVCPLLRGKEEDPPVLVVERRGRYIVPLLGSHRGANELARELAPLLGAEAVITTAVEDAGAAPAEIFERVMLCGMDAAARLLVNKALKEGRRVCVRGRDPPAALRGYSQYGDQCDVVIDVGGQCAAVCCRPYDLFVGFGATSDAGAHEIVEAILGALSEMGASLSQVRAVASIRPVVSEVAAALGVPGILLRLEDLKNDECLSPSRAVEALGVPGVAEPAALAVAGRGGRLLYRKRARGRVTVAVAARL</sequence>
<dbReference type="InterPro" id="IPR036518">
    <property type="entry name" value="CobE/GbiG_C_sf"/>
</dbReference>
<keyword evidence="4" id="KW-1185">Reference proteome</keyword>
<accession>G4RJI4</accession>
<dbReference type="Gene3D" id="3.40.50.11220">
    <property type="match status" value="1"/>
</dbReference>
<dbReference type="RefSeq" id="WP_014126984.1">
    <property type="nucleotide sequence ID" value="NC_016070.1"/>
</dbReference>
<dbReference type="Gene3D" id="3.30.420.180">
    <property type="entry name" value="CobE/GbiG C-terminal domain"/>
    <property type="match status" value="1"/>
</dbReference>
<dbReference type="Pfam" id="PF01890">
    <property type="entry name" value="CbiG_C"/>
    <property type="match status" value="1"/>
</dbReference>
<dbReference type="OrthoDB" id="4722at2157"/>
<dbReference type="STRING" id="768679.TTX_1086"/>
<evidence type="ECO:0000259" key="1">
    <source>
        <dbReference type="Pfam" id="PF01890"/>
    </source>
</evidence>
<protein>
    <submittedName>
        <fullName evidence="3">Cobalamin biosynthesis protein G</fullName>
    </submittedName>
</protein>
<dbReference type="InterPro" id="IPR021744">
    <property type="entry name" value="CbiG_N"/>
</dbReference>
<dbReference type="PANTHER" id="PTHR37477">
    <property type="entry name" value="COBALT-PRECORRIN-5A HYDROLASE"/>
    <property type="match status" value="1"/>
</dbReference>
<dbReference type="GeneID" id="11261974"/>
<evidence type="ECO:0000259" key="2">
    <source>
        <dbReference type="Pfam" id="PF11760"/>
    </source>
</evidence>
<dbReference type="PATRIC" id="fig|768679.9.peg.1095"/>
<dbReference type="PANTHER" id="PTHR37477:SF1">
    <property type="entry name" value="COBALT-PRECORRIN-5A HYDROLASE"/>
    <property type="match status" value="1"/>
</dbReference>
<gene>
    <name evidence="3" type="primary">cbiG</name>
    <name evidence="3" type="ordered locus">TTX_1086</name>
</gene>
<feature type="domain" description="CobE/GbiG C-terminal" evidence="1">
    <location>
        <begin position="199"/>
        <end position="311"/>
    </location>
</feature>
<dbReference type="Pfam" id="PF11760">
    <property type="entry name" value="CbiG_N"/>
    <property type="match status" value="1"/>
</dbReference>
<dbReference type="KEGG" id="ttn:TTX_1086"/>
<reference evidence="3 4" key="1">
    <citation type="journal article" date="2011" name="PLoS ONE">
        <title>The complete genome sequence of Thermoproteus tenax: a physiologically versatile member of the Crenarchaeota.</title>
        <authorList>
            <person name="Siebers B."/>
            <person name="Zaparty M."/>
            <person name="Raddatz G."/>
            <person name="Tjaden B."/>
            <person name="Albers S.V."/>
            <person name="Bell S.D."/>
            <person name="Blombach F."/>
            <person name="Kletzin A."/>
            <person name="Kyrpides N."/>
            <person name="Lanz C."/>
            <person name="Plagens A."/>
            <person name="Rampp M."/>
            <person name="Rosinus A."/>
            <person name="von Jan M."/>
            <person name="Makarova K.S."/>
            <person name="Klenk H.P."/>
            <person name="Schuster S.C."/>
            <person name="Hensel R."/>
        </authorList>
    </citation>
    <scope>NUCLEOTIDE SEQUENCE [LARGE SCALE GENOMIC DNA]</scope>
    <source>
        <strain evidence="4">ATCC 35583 / DSM 2078 / JCM 9277 / NBRC 100435 / Kra 1</strain>
    </source>
</reference>
<organism evidence="3 4">
    <name type="scientific">Thermoproteus tenax (strain ATCC 35583 / DSM 2078 / JCM 9277 / NBRC 100435 / Kra 1)</name>
    <dbReference type="NCBI Taxonomy" id="768679"/>
    <lineage>
        <taxon>Archaea</taxon>
        <taxon>Thermoproteota</taxon>
        <taxon>Thermoprotei</taxon>
        <taxon>Thermoproteales</taxon>
        <taxon>Thermoproteaceae</taxon>
        <taxon>Thermoproteus</taxon>
    </lineage>
</organism>
<evidence type="ECO:0000313" key="3">
    <source>
        <dbReference type="EMBL" id="CCC81729.1"/>
    </source>
</evidence>
<dbReference type="GO" id="GO:0009236">
    <property type="term" value="P:cobalamin biosynthetic process"/>
    <property type="evidence" value="ECO:0007669"/>
    <property type="project" value="InterPro"/>
</dbReference>
<dbReference type="AlphaFoldDB" id="G4RJI4"/>